<evidence type="ECO:0000313" key="4">
    <source>
        <dbReference type="Proteomes" id="UP000030153"/>
    </source>
</evidence>
<comment type="caution">
    <text evidence="3">The sequence shown here is derived from an EMBL/GenBank/DDBJ whole genome shotgun (WGS) entry which is preliminary data.</text>
</comment>
<reference evidence="3 4" key="1">
    <citation type="submission" date="2013-08" db="EMBL/GenBank/DDBJ databases">
        <title>Genome of Pontibacillus chungwhensis.</title>
        <authorList>
            <person name="Wang Q."/>
            <person name="Wang G."/>
        </authorList>
    </citation>
    <scope>NUCLEOTIDE SEQUENCE [LARGE SCALE GENOMIC DNA]</scope>
    <source>
        <strain evidence="3 4">BH030062</strain>
    </source>
</reference>
<dbReference type="InterPro" id="IPR003488">
    <property type="entry name" value="DprA"/>
</dbReference>
<dbReference type="InterPro" id="IPR057666">
    <property type="entry name" value="DrpA_SLOG"/>
</dbReference>
<name>A0A0A2UX80_9BACI</name>
<protein>
    <submittedName>
        <fullName evidence="3">DNA processing protein</fullName>
    </submittedName>
</protein>
<dbReference type="PANTHER" id="PTHR43022:SF1">
    <property type="entry name" value="PROTEIN SMF"/>
    <property type="match status" value="1"/>
</dbReference>
<sequence length="294" mass="32755">MEERTLRLALIHQTKGASRVLLRQFLQFDPSLKFVFSLSVKDLTSNFKLSSKRASTFVTHLHSVSNRKQLLTNLSECALLPFWHPNYPRSLRSIPDAPLLLYAKGDIKLLGKDSYLSIVGTRKCSNLALASVKKVLPPLLNEGFVIVSGMAEGIDSVAHELTEDLGGKTIAVLGFGFQYCYPKVNKPLMQTLAHNHLLLSEYPPHIPPRKWHFPERNRIISGLGFGTLVVEAKERSGTLITVDQALEQGREVFAIPGSILNDFSSGCNKMIQDGAKLVQNAHDILEEWEVQKGK</sequence>
<dbReference type="NCBIfam" id="TIGR00732">
    <property type="entry name" value="dprA"/>
    <property type="match status" value="1"/>
</dbReference>
<proteinExistence type="inferred from homology"/>
<organism evidence="3 4">
    <name type="scientific">Pontibacillus chungwhensis BH030062</name>
    <dbReference type="NCBI Taxonomy" id="1385513"/>
    <lineage>
        <taxon>Bacteria</taxon>
        <taxon>Bacillati</taxon>
        <taxon>Bacillota</taxon>
        <taxon>Bacilli</taxon>
        <taxon>Bacillales</taxon>
        <taxon>Bacillaceae</taxon>
        <taxon>Pontibacillus</taxon>
    </lineage>
</organism>
<dbReference type="GO" id="GO:0009294">
    <property type="term" value="P:DNA-mediated transformation"/>
    <property type="evidence" value="ECO:0007669"/>
    <property type="project" value="InterPro"/>
</dbReference>
<accession>A0A0A2UX80</accession>
<evidence type="ECO:0000256" key="1">
    <source>
        <dbReference type="ARBA" id="ARBA00006525"/>
    </source>
</evidence>
<dbReference type="AlphaFoldDB" id="A0A0A2UX80"/>
<evidence type="ECO:0000313" key="3">
    <source>
        <dbReference type="EMBL" id="KGP92847.1"/>
    </source>
</evidence>
<dbReference type="EMBL" id="AVBG01000001">
    <property type="protein sequence ID" value="KGP92847.1"/>
    <property type="molecule type" value="Genomic_DNA"/>
</dbReference>
<comment type="similarity">
    <text evidence="1">Belongs to the DprA/Smf family.</text>
</comment>
<dbReference type="STRING" id="1385513.N780_10875"/>
<dbReference type="eggNOG" id="COG0758">
    <property type="taxonomic scope" value="Bacteria"/>
</dbReference>
<dbReference type="PANTHER" id="PTHR43022">
    <property type="entry name" value="PROTEIN SMF"/>
    <property type="match status" value="1"/>
</dbReference>
<dbReference type="Gene3D" id="3.40.50.450">
    <property type="match status" value="1"/>
</dbReference>
<feature type="domain" description="Smf/DprA SLOG" evidence="2">
    <location>
        <begin position="80"/>
        <end position="288"/>
    </location>
</feature>
<gene>
    <name evidence="3" type="ORF">N780_10875</name>
</gene>
<dbReference type="Proteomes" id="UP000030153">
    <property type="component" value="Unassembled WGS sequence"/>
</dbReference>
<dbReference type="SUPFAM" id="SSF102405">
    <property type="entry name" value="MCP/YpsA-like"/>
    <property type="match status" value="1"/>
</dbReference>
<keyword evidence="4" id="KW-1185">Reference proteome</keyword>
<evidence type="ECO:0000259" key="2">
    <source>
        <dbReference type="Pfam" id="PF02481"/>
    </source>
</evidence>
<dbReference type="Pfam" id="PF02481">
    <property type="entry name" value="DNA_processg_A"/>
    <property type="match status" value="1"/>
</dbReference>